<dbReference type="SUPFAM" id="SSF49503">
    <property type="entry name" value="Cupredoxins"/>
    <property type="match status" value="1"/>
</dbReference>
<dbReference type="GO" id="GO:0009055">
    <property type="term" value="F:electron transfer activity"/>
    <property type="evidence" value="ECO:0007669"/>
    <property type="project" value="InterPro"/>
</dbReference>
<feature type="signal peptide" evidence="6">
    <location>
        <begin position="1"/>
        <end position="24"/>
    </location>
</feature>
<dbReference type="InParanoid" id="A0A6P3Z8C7"/>
<dbReference type="Proteomes" id="UP001652623">
    <property type="component" value="Chromosome 10"/>
</dbReference>
<reference evidence="9" key="1">
    <citation type="submission" date="2025-08" db="UniProtKB">
        <authorList>
            <consortium name="RefSeq"/>
        </authorList>
    </citation>
    <scope>IDENTIFICATION</scope>
    <source>
        <tissue evidence="9">Seedling</tissue>
    </source>
</reference>
<feature type="chain" id="PRO_5027804435" evidence="6">
    <location>
        <begin position="25"/>
        <end position="175"/>
    </location>
</feature>
<evidence type="ECO:0000313" key="9">
    <source>
        <dbReference type="RefSeq" id="XP_015873323.1"/>
    </source>
</evidence>
<dbReference type="CDD" id="cd11017">
    <property type="entry name" value="Phytocyanin_like_1"/>
    <property type="match status" value="1"/>
</dbReference>
<dbReference type="InterPro" id="IPR008972">
    <property type="entry name" value="Cupredoxin"/>
</dbReference>
<dbReference type="PANTHER" id="PTHR33021:SF262">
    <property type="entry name" value="EARLY NODULIN-LIKE PROTEIN 20"/>
    <property type="match status" value="1"/>
</dbReference>
<organism evidence="8 9">
    <name type="scientific">Ziziphus jujuba</name>
    <name type="common">Chinese jujube</name>
    <name type="synonym">Ziziphus sativa</name>
    <dbReference type="NCBI Taxonomy" id="326968"/>
    <lineage>
        <taxon>Eukaryota</taxon>
        <taxon>Viridiplantae</taxon>
        <taxon>Streptophyta</taxon>
        <taxon>Embryophyta</taxon>
        <taxon>Tracheophyta</taxon>
        <taxon>Spermatophyta</taxon>
        <taxon>Magnoliopsida</taxon>
        <taxon>eudicotyledons</taxon>
        <taxon>Gunneridae</taxon>
        <taxon>Pentapetalae</taxon>
        <taxon>rosids</taxon>
        <taxon>fabids</taxon>
        <taxon>Rosales</taxon>
        <taxon>Rhamnaceae</taxon>
        <taxon>Paliureae</taxon>
        <taxon>Ziziphus</taxon>
    </lineage>
</organism>
<evidence type="ECO:0000256" key="5">
    <source>
        <dbReference type="ARBA" id="ARBA00037626"/>
    </source>
</evidence>
<dbReference type="InterPro" id="IPR003245">
    <property type="entry name" value="Phytocyanin_dom"/>
</dbReference>
<evidence type="ECO:0000313" key="8">
    <source>
        <dbReference type="Proteomes" id="UP001652623"/>
    </source>
</evidence>
<gene>
    <name evidence="9" type="primary">LOC107410412</name>
</gene>
<dbReference type="Gene3D" id="2.60.40.420">
    <property type="entry name" value="Cupredoxins - blue copper proteins"/>
    <property type="match status" value="1"/>
</dbReference>
<dbReference type="PANTHER" id="PTHR33021">
    <property type="entry name" value="BLUE COPPER PROTEIN"/>
    <property type="match status" value="1"/>
</dbReference>
<dbReference type="PROSITE" id="PS51485">
    <property type="entry name" value="PHYTOCYANIN"/>
    <property type="match status" value="1"/>
</dbReference>
<comment type="function">
    <text evidence="5">May act as a carbohydrate transporter.</text>
</comment>
<dbReference type="Pfam" id="PF02298">
    <property type="entry name" value="Cu_bind_like"/>
    <property type="match status" value="1"/>
</dbReference>
<dbReference type="KEGG" id="zju:107410412"/>
<feature type="domain" description="Phytocyanin" evidence="7">
    <location>
        <begin position="30"/>
        <end position="130"/>
    </location>
</feature>
<evidence type="ECO:0000256" key="3">
    <source>
        <dbReference type="ARBA" id="ARBA00023180"/>
    </source>
</evidence>
<dbReference type="RefSeq" id="XP_015873323.1">
    <property type="nucleotide sequence ID" value="XM_016017837.4"/>
</dbReference>
<dbReference type="GO" id="GO:0005886">
    <property type="term" value="C:plasma membrane"/>
    <property type="evidence" value="ECO:0007669"/>
    <property type="project" value="TreeGrafter"/>
</dbReference>
<keyword evidence="3" id="KW-0325">Glycoprotein</keyword>
<dbReference type="AlphaFoldDB" id="A0A6P3Z8C7"/>
<evidence type="ECO:0000259" key="7">
    <source>
        <dbReference type="PROSITE" id="PS51485"/>
    </source>
</evidence>
<dbReference type="FunFam" id="2.60.40.420:FF:000018">
    <property type="entry name" value="Lamin-like protein"/>
    <property type="match status" value="1"/>
</dbReference>
<dbReference type="InterPro" id="IPR039391">
    <property type="entry name" value="Phytocyanin-like"/>
</dbReference>
<keyword evidence="2" id="KW-1015">Disulfide bond</keyword>
<proteinExistence type="inferred from homology"/>
<evidence type="ECO:0000256" key="6">
    <source>
        <dbReference type="SAM" id="SignalP"/>
    </source>
</evidence>
<evidence type="ECO:0000256" key="4">
    <source>
        <dbReference type="ARBA" id="ARBA00035011"/>
    </source>
</evidence>
<evidence type="ECO:0000256" key="2">
    <source>
        <dbReference type="ARBA" id="ARBA00023157"/>
    </source>
</evidence>
<accession>A0A6P3Z8C7</accession>
<evidence type="ECO:0000256" key="1">
    <source>
        <dbReference type="ARBA" id="ARBA00022729"/>
    </source>
</evidence>
<dbReference type="FunCoup" id="A0A6P3Z8C7">
    <property type="interactions" value="33"/>
</dbReference>
<sequence>MVGSRKRLVLKMVAVMVIMKLLCAECRDPVLHRVGGGRYGWNPETNFTEWSIHEHFYVGDWLYFGFDKKTHSVLEVNRSSYEKCIDKGFISNITRGGRDVFNLTEAKTYYFLDGRGFCIKGMKVSVLVEEYFPPIRPLSSPPDSPRPLFPNDGFPFHAVPRMTLIATALAFSLLL</sequence>
<dbReference type="GeneID" id="107410412"/>
<keyword evidence="8" id="KW-1185">Reference proteome</keyword>
<comment type="similarity">
    <text evidence="4">Belongs to the early nodulin-like (ENODL) family.</text>
</comment>
<name>A0A6P3Z8C7_ZIZJJ</name>
<protein>
    <submittedName>
        <fullName evidence="9">Early nodulin-like protein 20</fullName>
    </submittedName>
</protein>
<keyword evidence="1 6" id="KW-0732">Signal</keyword>